<name>A0ABD6F3E4_9BILA</name>
<comment type="caution">
    <text evidence="1">The sequence shown here is derived from an EMBL/GenBank/DDBJ whole genome shotgun (WGS) entry which is preliminary data.</text>
</comment>
<keyword evidence="2" id="KW-1185">Reference proteome</keyword>
<gene>
    <name evidence="1" type="ORF">AB6A40_011695</name>
</gene>
<reference evidence="1 2" key="1">
    <citation type="submission" date="2024-08" db="EMBL/GenBank/DDBJ databases">
        <title>Gnathostoma spinigerum genome.</title>
        <authorList>
            <person name="Gonzalez-Bertolin B."/>
            <person name="Monzon S."/>
            <person name="Zaballos A."/>
            <person name="Jimenez P."/>
            <person name="Dekumyoy P."/>
            <person name="Varona S."/>
            <person name="Cuesta I."/>
            <person name="Sumanam S."/>
            <person name="Adisakwattana P."/>
            <person name="Gasser R.B."/>
            <person name="Hernandez-Gonzalez A."/>
            <person name="Young N.D."/>
            <person name="Perteguer M.J."/>
        </authorList>
    </citation>
    <scope>NUCLEOTIDE SEQUENCE [LARGE SCALE GENOMIC DNA]</scope>
    <source>
        <strain evidence="1">AL3</strain>
        <tissue evidence="1">Liver</tissue>
    </source>
</reference>
<dbReference type="Proteomes" id="UP001608902">
    <property type="component" value="Unassembled WGS sequence"/>
</dbReference>
<evidence type="ECO:0000313" key="2">
    <source>
        <dbReference type="Proteomes" id="UP001608902"/>
    </source>
</evidence>
<sequence length="95" mass="10529">MIFQLLYPVDTQIYVLFQLRQLPHLWYPVVITGQTGGRGLNAPSRVAVVVFAQGQDSVKLNNALGKLKSSQHVICMHALLARNAQMFNSSTVFAT</sequence>
<dbReference type="AlphaFoldDB" id="A0ABD6F3E4"/>
<evidence type="ECO:0000313" key="1">
    <source>
        <dbReference type="EMBL" id="MFH4984986.1"/>
    </source>
</evidence>
<organism evidence="1 2">
    <name type="scientific">Gnathostoma spinigerum</name>
    <dbReference type="NCBI Taxonomy" id="75299"/>
    <lineage>
        <taxon>Eukaryota</taxon>
        <taxon>Metazoa</taxon>
        <taxon>Ecdysozoa</taxon>
        <taxon>Nematoda</taxon>
        <taxon>Chromadorea</taxon>
        <taxon>Rhabditida</taxon>
        <taxon>Spirurina</taxon>
        <taxon>Gnathostomatomorpha</taxon>
        <taxon>Gnathostomatoidea</taxon>
        <taxon>Gnathostomatidae</taxon>
        <taxon>Gnathostoma</taxon>
    </lineage>
</organism>
<proteinExistence type="predicted"/>
<protein>
    <submittedName>
        <fullName evidence="1">Uncharacterized protein</fullName>
    </submittedName>
</protein>
<accession>A0ABD6F3E4</accession>
<feature type="non-terminal residue" evidence="1">
    <location>
        <position position="95"/>
    </location>
</feature>
<dbReference type="EMBL" id="JBGFUD010025264">
    <property type="protein sequence ID" value="MFH4984986.1"/>
    <property type="molecule type" value="Genomic_DNA"/>
</dbReference>